<dbReference type="Gene3D" id="1.10.3210.10">
    <property type="entry name" value="Hypothetical protein af1432"/>
    <property type="match status" value="1"/>
</dbReference>
<dbReference type="PANTHER" id="PTHR11373:SF43">
    <property type="entry name" value="DEOXYGUANOSINETRIPHOSPHATE TRIPHOSPHOHYDROLASE-LIKE PROTEIN"/>
    <property type="match status" value="1"/>
</dbReference>
<dbReference type="InterPro" id="IPR050135">
    <property type="entry name" value="dGTPase-like"/>
</dbReference>
<evidence type="ECO:0000256" key="2">
    <source>
        <dbReference type="SAM" id="MobiDB-lite"/>
    </source>
</evidence>
<gene>
    <name evidence="4" type="ordered locus">Spiaf_2414</name>
</gene>
<dbReference type="CDD" id="cd00077">
    <property type="entry name" value="HDc"/>
    <property type="match status" value="1"/>
</dbReference>
<dbReference type="SUPFAM" id="SSF109604">
    <property type="entry name" value="HD-domain/PDEase-like"/>
    <property type="match status" value="1"/>
</dbReference>
<dbReference type="GO" id="GO:0006203">
    <property type="term" value="P:dGTP catabolic process"/>
    <property type="evidence" value="ECO:0007669"/>
    <property type="project" value="TreeGrafter"/>
</dbReference>
<dbReference type="PANTHER" id="PTHR11373">
    <property type="entry name" value="DEOXYNUCLEOSIDE TRIPHOSPHATE TRIPHOSPHOHYDROLASE"/>
    <property type="match status" value="1"/>
</dbReference>
<dbReference type="STRING" id="889378.Spiaf_2414"/>
<sequence>MENLFFENPLSPAQLRQRREPRPDEDRDLRGPYFRDTTAVLHSSPFRRMKHKTQVFFAPKNDHICTRIEHVMHVSTIAATICRALNLDSDLAWAIGMGHDLGHTPFGHLGETILAKLRGVEGFRHEMYSLHVVDHLTNHGKGLNLTHAVRDGIVNHCGEKFEQAMEPDFSIKDLNAIVDRSEYPCTWEGTVVRMSDKIAYLGRDLEDALRLGVVDHTQVPASPARVLGSSNSEIIDTLVTDVIHTSNATGKIALSDPVYEAFLEMKEFNYRHIYRSKVLEDLHPGFERVLTTLYEYLSDLFASHGFDSEGYTAEANNLARGFSRYAATMADYYHTEPDPRANVVFDFIAGMSDDYALDSLNEIMVPQSYTVGFSKR</sequence>
<dbReference type="InterPro" id="IPR006674">
    <property type="entry name" value="HD_domain"/>
</dbReference>
<dbReference type="EMBL" id="CP003282">
    <property type="protein sequence ID" value="AFG38445.1"/>
    <property type="molecule type" value="Genomic_DNA"/>
</dbReference>
<dbReference type="InterPro" id="IPR003607">
    <property type="entry name" value="HD/PDEase_dom"/>
</dbReference>
<dbReference type="Pfam" id="PF13286">
    <property type="entry name" value="HD_assoc"/>
    <property type="match status" value="1"/>
</dbReference>
<protein>
    <submittedName>
        <fullName evidence="4">dGTP triphosphohydrolase</fullName>
    </submittedName>
</protein>
<accession>H9ULQ2</accession>
<dbReference type="Proteomes" id="UP000007383">
    <property type="component" value="Chromosome"/>
</dbReference>
<dbReference type="InterPro" id="IPR026875">
    <property type="entry name" value="PHydrolase_assoc_dom"/>
</dbReference>
<feature type="region of interest" description="Disordered" evidence="2">
    <location>
        <begin position="1"/>
        <end position="31"/>
    </location>
</feature>
<feature type="domain" description="HD" evidence="3">
    <location>
        <begin position="67"/>
        <end position="201"/>
    </location>
</feature>
<dbReference type="GO" id="GO:0008832">
    <property type="term" value="F:dGTPase activity"/>
    <property type="evidence" value="ECO:0007669"/>
    <property type="project" value="TreeGrafter"/>
</dbReference>
<evidence type="ECO:0000313" key="5">
    <source>
        <dbReference type="Proteomes" id="UP000007383"/>
    </source>
</evidence>
<organism evidence="4 5">
    <name type="scientific">Spirochaeta africana (strain ATCC 700263 / DSM 8902 / Z-7692)</name>
    <dbReference type="NCBI Taxonomy" id="889378"/>
    <lineage>
        <taxon>Bacteria</taxon>
        <taxon>Pseudomonadati</taxon>
        <taxon>Spirochaetota</taxon>
        <taxon>Spirochaetia</taxon>
        <taxon>Spirochaetales</taxon>
        <taxon>Spirochaetaceae</taxon>
        <taxon>Spirochaeta</taxon>
    </lineage>
</organism>
<dbReference type="HOGENOM" id="CLU_028163_1_1_12"/>
<feature type="compositionally biased region" description="Basic and acidic residues" evidence="2">
    <location>
        <begin position="17"/>
        <end position="30"/>
    </location>
</feature>
<reference evidence="5" key="1">
    <citation type="journal article" date="2013" name="Stand. Genomic Sci.">
        <title>Complete genome sequence of the halophilic bacterium Spirochaeta africana type strain (Z-7692(T)) from the alkaline Lake Magadi in the East African Rift.</title>
        <authorList>
            <person name="Liolos K."/>
            <person name="Abt B."/>
            <person name="Scheuner C."/>
            <person name="Teshima H."/>
            <person name="Held B."/>
            <person name="Lapidus A."/>
            <person name="Nolan M."/>
            <person name="Lucas S."/>
            <person name="Deshpande S."/>
            <person name="Cheng J.F."/>
            <person name="Tapia R."/>
            <person name="Goodwin L.A."/>
            <person name="Pitluck S."/>
            <person name="Pagani I."/>
            <person name="Ivanova N."/>
            <person name="Mavromatis K."/>
            <person name="Mikhailova N."/>
            <person name="Huntemann M."/>
            <person name="Pati A."/>
            <person name="Chen A."/>
            <person name="Palaniappan K."/>
            <person name="Land M."/>
            <person name="Rohde M."/>
            <person name="Tindall B.J."/>
            <person name="Detter J.C."/>
            <person name="Goker M."/>
            <person name="Bristow J."/>
            <person name="Eisen J.A."/>
            <person name="Markowitz V."/>
            <person name="Hugenholtz P."/>
            <person name="Woyke T."/>
            <person name="Klenk H.P."/>
            <person name="Kyrpides N.C."/>
        </authorList>
    </citation>
    <scope>NUCLEOTIDE SEQUENCE</scope>
    <source>
        <strain evidence="5">ATCC 700263 / DSM 8902 / Z-7692</strain>
    </source>
</reference>
<keyword evidence="1 4" id="KW-0378">Hydrolase</keyword>
<dbReference type="RefSeq" id="WP_014456427.1">
    <property type="nucleotide sequence ID" value="NC_017098.1"/>
</dbReference>
<proteinExistence type="predicted"/>
<dbReference type="SMART" id="SM00471">
    <property type="entry name" value="HDc"/>
    <property type="match status" value="1"/>
</dbReference>
<dbReference type="eggNOG" id="COG0232">
    <property type="taxonomic scope" value="Bacteria"/>
</dbReference>
<dbReference type="OrthoDB" id="9803619at2"/>
<dbReference type="PATRIC" id="fig|889378.3.peg.2388"/>
<evidence type="ECO:0000259" key="3">
    <source>
        <dbReference type="PROSITE" id="PS51831"/>
    </source>
</evidence>
<evidence type="ECO:0000313" key="4">
    <source>
        <dbReference type="EMBL" id="AFG38445.1"/>
    </source>
</evidence>
<dbReference type="PROSITE" id="PS51831">
    <property type="entry name" value="HD"/>
    <property type="match status" value="1"/>
</dbReference>
<keyword evidence="5" id="KW-1185">Reference proteome</keyword>
<evidence type="ECO:0000256" key="1">
    <source>
        <dbReference type="ARBA" id="ARBA00022801"/>
    </source>
</evidence>
<dbReference type="AlphaFoldDB" id="H9ULQ2"/>
<name>H9ULQ2_SPIAZ</name>
<dbReference type="Pfam" id="PF01966">
    <property type="entry name" value="HD"/>
    <property type="match status" value="1"/>
</dbReference>
<dbReference type="KEGG" id="sfc:Spiaf_2414"/>